<dbReference type="Pfam" id="PF00331">
    <property type="entry name" value="Glyco_hydro_10"/>
    <property type="match status" value="2"/>
</dbReference>
<keyword evidence="7 10" id="KW-0326">Glycosidase</keyword>
<dbReference type="PROSITE" id="PS00591">
    <property type="entry name" value="GH10_1"/>
    <property type="match status" value="1"/>
</dbReference>
<dbReference type="EC" id="3.2.1.8" evidence="10"/>
<comment type="similarity">
    <text evidence="2 10">Belongs to the glycosyl hydrolase 10 (cellulase F) family.</text>
</comment>
<comment type="catalytic activity">
    <reaction evidence="1 10">
        <text>Endohydrolysis of (1-&gt;4)-beta-D-xylosidic linkages in xylans.</text>
        <dbReference type="EC" id="3.2.1.8"/>
    </reaction>
</comment>
<dbReference type="PRINTS" id="PR00134">
    <property type="entry name" value="GLHYDRLASE10"/>
</dbReference>
<organism evidence="12 13">
    <name type="scientific">Filimonas zeae</name>
    <dbReference type="NCBI Taxonomy" id="1737353"/>
    <lineage>
        <taxon>Bacteria</taxon>
        <taxon>Pseudomonadati</taxon>
        <taxon>Bacteroidota</taxon>
        <taxon>Chitinophagia</taxon>
        <taxon>Chitinophagales</taxon>
        <taxon>Chitinophagaceae</taxon>
        <taxon>Filimonas</taxon>
    </lineage>
</organism>
<feature type="domain" description="GH10" evidence="11">
    <location>
        <begin position="13"/>
        <end position="512"/>
    </location>
</feature>
<dbReference type="SUPFAM" id="SSF49785">
    <property type="entry name" value="Galactose-binding domain-like"/>
    <property type="match status" value="1"/>
</dbReference>
<evidence type="ECO:0000256" key="5">
    <source>
        <dbReference type="ARBA" id="ARBA00022801"/>
    </source>
</evidence>
<evidence type="ECO:0000256" key="8">
    <source>
        <dbReference type="ARBA" id="ARBA00023326"/>
    </source>
</evidence>
<accession>A0A917MXT4</accession>
<keyword evidence="13" id="KW-1185">Reference proteome</keyword>
<reference evidence="12" key="2">
    <citation type="submission" date="2020-09" db="EMBL/GenBank/DDBJ databases">
        <authorList>
            <person name="Sun Q."/>
            <person name="Zhou Y."/>
        </authorList>
    </citation>
    <scope>NUCLEOTIDE SEQUENCE</scope>
    <source>
        <strain evidence="12">CGMCC 1.15290</strain>
    </source>
</reference>
<gene>
    <name evidence="12" type="ORF">GCM10011379_40090</name>
</gene>
<evidence type="ECO:0000256" key="4">
    <source>
        <dbReference type="ARBA" id="ARBA00022729"/>
    </source>
</evidence>
<dbReference type="EMBL" id="BMIB01000004">
    <property type="protein sequence ID" value="GGH75961.1"/>
    <property type="molecule type" value="Genomic_DNA"/>
</dbReference>
<dbReference type="SUPFAM" id="SSF51445">
    <property type="entry name" value="(Trans)glycosidases"/>
    <property type="match status" value="2"/>
</dbReference>
<dbReference type="GO" id="GO:0045493">
    <property type="term" value="P:xylan catabolic process"/>
    <property type="evidence" value="ECO:0007669"/>
    <property type="project" value="UniProtKB-KW"/>
</dbReference>
<keyword evidence="5 10" id="KW-0378">Hydrolase</keyword>
<dbReference type="PROSITE" id="PS51760">
    <property type="entry name" value="GH10_2"/>
    <property type="match status" value="1"/>
</dbReference>
<evidence type="ECO:0000259" key="11">
    <source>
        <dbReference type="PROSITE" id="PS51760"/>
    </source>
</evidence>
<keyword evidence="6 10" id="KW-0119">Carbohydrate metabolism</keyword>
<reference evidence="12" key="1">
    <citation type="journal article" date="2014" name="Int. J. Syst. Evol. Microbiol.">
        <title>Complete genome sequence of Corynebacterium casei LMG S-19264T (=DSM 44701T), isolated from a smear-ripened cheese.</title>
        <authorList>
            <consortium name="US DOE Joint Genome Institute (JGI-PGF)"/>
            <person name="Walter F."/>
            <person name="Albersmeier A."/>
            <person name="Kalinowski J."/>
            <person name="Ruckert C."/>
        </authorList>
    </citation>
    <scope>NUCLEOTIDE SEQUENCE</scope>
    <source>
        <strain evidence="12">CGMCC 1.15290</strain>
    </source>
</reference>
<dbReference type="InterPro" id="IPR044846">
    <property type="entry name" value="GH10"/>
</dbReference>
<evidence type="ECO:0000256" key="3">
    <source>
        <dbReference type="ARBA" id="ARBA00022651"/>
    </source>
</evidence>
<dbReference type="InterPro" id="IPR017853">
    <property type="entry name" value="GH"/>
</dbReference>
<dbReference type="InterPro" id="IPR031158">
    <property type="entry name" value="GH10_AS"/>
</dbReference>
<evidence type="ECO:0000256" key="7">
    <source>
        <dbReference type="ARBA" id="ARBA00023295"/>
    </source>
</evidence>
<dbReference type="Gene3D" id="3.20.20.80">
    <property type="entry name" value="Glycosidases"/>
    <property type="match status" value="1"/>
</dbReference>
<dbReference type="SMART" id="SM00633">
    <property type="entry name" value="Glyco_10"/>
    <property type="match status" value="1"/>
</dbReference>
<keyword evidence="8 10" id="KW-0624">Polysaccharide degradation</keyword>
<feature type="active site" description="Nucleophile" evidence="9">
    <location>
        <position position="427"/>
    </location>
</feature>
<dbReference type="GO" id="GO:0031176">
    <property type="term" value="F:endo-1,4-beta-xylanase activity"/>
    <property type="evidence" value="ECO:0007669"/>
    <property type="project" value="UniProtKB-EC"/>
</dbReference>
<evidence type="ECO:0000256" key="6">
    <source>
        <dbReference type="ARBA" id="ARBA00023277"/>
    </source>
</evidence>
<dbReference type="AlphaFoldDB" id="A0A917MXT4"/>
<proteinExistence type="inferred from homology"/>
<evidence type="ECO:0000256" key="9">
    <source>
        <dbReference type="PROSITE-ProRule" id="PRU10061"/>
    </source>
</evidence>
<dbReference type="InterPro" id="IPR008979">
    <property type="entry name" value="Galactose-bd-like_sf"/>
</dbReference>
<comment type="caution">
    <text evidence="12">The sequence shown here is derived from an EMBL/GenBank/DDBJ whole genome shotgun (WGS) entry which is preliminary data.</text>
</comment>
<protein>
    <recommendedName>
        <fullName evidence="10">Beta-xylanase</fullName>
        <ecNumber evidence="10">3.2.1.8</ecNumber>
    </recommendedName>
</protein>
<keyword evidence="3" id="KW-0858">Xylan degradation</keyword>
<evidence type="ECO:0000313" key="12">
    <source>
        <dbReference type="EMBL" id="GGH75961.1"/>
    </source>
</evidence>
<evidence type="ECO:0000256" key="10">
    <source>
        <dbReference type="RuleBase" id="RU361174"/>
    </source>
</evidence>
<dbReference type="Proteomes" id="UP000627292">
    <property type="component" value="Unassembled WGS sequence"/>
</dbReference>
<name>A0A917MXT4_9BACT</name>
<sequence length="516" mass="55506">MKDAGILNTGNYSDSSAALKEATDITMGAAIDYTPMTTDAKYAAVVKRDYDGVTFGYHMKHGAVVQANGTLDFTRPDALLAACSGLAVFGHTLGWHSNQNADYLKSYSGLQKPAVAELLGAPGFESGLTGWSVFNTGNPSGTATVTATTVANEVHGGTGAMKVVNPTAYTGNQWRVQVSSASFATVSGKDYVITYWVKAANAGGSIRLSLGTAPATGSSQYQGDQTIGTSWQQISFSFRANSSTNTFLFDMGQVANTYYIDDASVKEVVPTTNLTQVALKLDTALNKFITGMVTHYKGTVKAWDVVNEVLSPSGAYRNAVNSTDADPNAKDLFIWEEYMGRDFVLKAFNYAKAADPSALLFINEYGIESSTPKLDSLIALVTEMKGKGAKIDGIGTQLHIAWNTSYAGIDAMMQKLAATGLLIRISELDVKINPSAKPGFILTPTEASYQAAMYKYVIDSYKKYIPKAQQHGITIWGVTDNTSWLYNNGRDYPLLYNADYSKKPAYGAVLQGLRTQ</sequence>
<evidence type="ECO:0000256" key="2">
    <source>
        <dbReference type="ARBA" id="ARBA00007495"/>
    </source>
</evidence>
<dbReference type="PANTHER" id="PTHR31490:SF88">
    <property type="entry name" value="BETA-XYLANASE"/>
    <property type="match status" value="1"/>
</dbReference>
<dbReference type="InterPro" id="IPR001000">
    <property type="entry name" value="GH10_dom"/>
</dbReference>
<evidence type="ECO:0000256" key="1">
    <source>
        <dbReference type="ARBA" id="ARBA00000681"/>
    </source>
</evidence>
<keyword evidence="4" id="KW-0732">Signal</keyword>
<dbReference type="Gene3D" id="2.60.120.260">
    <property type="entry name" value="Galactose-binding domain-like"/>
    <property type="match status" value="1"/>
</dbReference>
<evidence type="ECO:0000313" key="13">
    <source>
        <dbReference type="Proteomes" id="UP000627292"/>
    </source>
</evidence>
<dbReference type="PANTHER" id="PTHR31490">
    <property type="entry name" value="GLYCOSYL HYDROLASE"/>
    <property type="match status" value="1"/>
</dbReference>